<evidence type="ECO:0000256" key="3">
    <source>
        <dbReference type="ARBA" id="ARBA00022630"/>
    </source>
</evidence>
<keyword evidence="5 7" id="KW-0560">Oxidoreductase</keyword>
<reference evidence="7" key="1">
    <citation type="submission" date="2019-03" db="EMBL/GenBank/DDBJ databases">
        <title>Single cell metagenomics reveals metabolic interactions within the superorganism composed of flagellate Streblomastix strix and complex community of Bacteroidetes bacteria on its surface.</title>
        <authorList>
            <person name="Treitli S.C."/>
            <person name="Kolisko M."/>
            <person name="Husnik F."/>
            <person name="Keeling P."/>
            <person name="Hampl V."/>
        </authorList>
    </citation>
    <scope>NUCLEOTIDE SEQUENCE</scope>
    <source>
        <strain evidence="7">STM</strain>
    </source>
</reference>
<keyword evidence="4" id="KW-0274">FAD</keyword>
<dbReference type="GO" id="GO:0046168">
    <property type="term" value="P:glycerol-3-phosphate catabolic process"/>
    <property type="evidence" value="ECO:0007669"/>
    <property type="project" value="TreeGrafter"/>
</dbReference>
<dbReference type="Gene3D" id="3.50.50.60">
    <property type="entry name" value="FAD/NAD(P)-binding domain"/>
    <property type="match status" value="1"/>
</dbReference>
<dbReference type="AlphaFoldDB" id="A0A5J4PD43"/>
<comment type="similarity">
    <text evidence="2">Belongs to the FAD-dependent glycerol-3-phosphate dehydrogenase family.</text>
</comment>
<keyword evidence="3" id="KW-0285">Flavoprotein</keyword>
<comment type="cofactor">
    <cofactor evidence="1">
        <name>FAD</name>
        <dbReference type="ChEBI" id="CHEBI:57692"/>
    </cofactor>
</comment>
<dbReference type="EC" id="1.1.5.3" evidence="7"/>
<gene>
    <name evidence="7" type="ORF">EZS27_041476</name>
</gene>
<proteinExistence type="inferred from homology"/>
<dbReference type="InterPro" id="IPR000447">
    <property type="entry name" value="G3P_DH_FAD-dep"/>
</dbReference>
<dbReference type="Gene3D" id="3.30.9.10">
    <property type="entry name" value="D-Amino Acid Oxidase, subunit A, domain 2"/>
    <property type="match status" value="1"/>
</dbReference>
<comment type="caution">
    <text evidence="7">The sequence shown here is derived from an EMBL/GenBank/DDBJ whole genome shotgun (WGS) entry which is preliminary data.</text>
</comment>
<evidence type="ECO:0000256" key="5">
    <source>
        <dbReference type="ARBA" id="ARBA00023002"/>
    </source>
</evidence>
<feature type="domain" description="FAD dependent oxidoreductase" evidence="6">
    <location>
        <begin position="1"/>
        <end position="123"/>
    </location>
</feature>
<evidence type="ECO:0000313" key="7">
    <source>
        <dbReference type="EMBL" id="KAA6306860.1"/>
    </source>
</evidence>
<evidence type="ECO:0000256" key="2">
    <source>
        <dbReference type="ARBA" id="ARBA00007330"/>
    </source>
</evidence>
<protein>
    <submittedName>
        <fullName evidence="7">Glycerol-3-phosphate dehydrogenase 2</fullName>
        <ecNumber evidence="7">1.1.5.3</ecNumber>
    </submittedName>
</protein>
<evidence type="ECO:0000256" key="4">
    <source>
        <dbReference type="ARBA" id="ARBA00022827"/>
    </source>
</evidence>
<dbReference type="Pfam" id="PF01266">
    <property type="entry name" value="DAO"/>
    <property type="match status" value="1"/>
</dbReference>
<feature type="non-terminal residue" evidence="7">
    <location>
        <position position="1"/>
    </location>
</feature>
<dbReference type="SUPFAM" id="SSF54373">
    <property type="entry name" value="FAD-linked reductases, C-terminal domain"/>
    <property type="match status" value="1"/>
</dbReference>
<dbReference type="PANTHER" id="PTHR11985">
    <property type="entry name" value="GLYCEROL-3-PHOSPHATE DEHYDROGENASE"/>
    <property type="match status" value="1"/>
</dbReference>
<dbReference type="EMBL" id="SNRY01009584">
    <property type="protein sequence ID" value="KAA6306860.1"/>
    <property type="molecule type" value="Genomic_DNA"/>
</dbReference>
<dbReference type="InterPro" id="IPR036188">
    <property type="entry name" value="FAD/NAD-bd_sf"/>
</dbReference>
<name>A0A5J4PD43_9ZZZZ</name>
<dbReference type="PANTHER" id="PTHR11985:SF35">
    <property type="entry name" value="ANAEROBIC GLYCEROL-3-PHOSPHATE DEHYDROGENASE SUBUNIT A"/>
    <property type="match status" value="1"/>
</dbReference>
<evidence type="ECO:0000259" key="6">
    <source>
        <dbReference type="Pfam" id="PF01266"/>
    </source>
</evidence>
<evidence type="ECO:0000256" key="1">
    <source>
        <dbReference type="ARBA" id="ARBA00001974"/>
    </source>
</evidence>
<accession>A0A5J4PD43</accession>
<dbReference type="InterPro" id="IPR006076">
    <property type="entry name" value="FAD-dep_OxRdtase"/>
</dbReference>
<dbReference type="GO" id="GO:0004368">
    <property type="term" value="F:glycerol-3-phosphate dehydrogenase (quinone) activity"/>
    <property type="evidence" value="ECO:0007669"/>
    <property type="project" value="UniProtKB-EC"/>
</dbReference>
<organism evidence="7">
    <name type="scientific">termite gut metagenome</name>
    <dbReference type="NCBI Taxonomy" id="433724"/>
    <lineage>
        <taxon>unclassified sequences</taxon>
        <taxon>metagenomes</taxon>
        <taxon>organismal metagenomes</taxon>
    </lineage>
</organism>
<dbReference type="PROSITE" id="PS00978">
    <property type="entry name" value="FAD_G3PDH_2"/>
    <property type="match status" value="1"/>
</dbReference>
<sequence>NACGVFVDDIMLMDSPNHEKMVAPSQGTHLVFDKKFLPGDNAIMVPKTSDGRVLFAVPWHDKVVVGTTDIPRPQAELEPIPLKEEIDFILNTAALYFEQPPQYSDILSVFAGQRPLAAPKSDGKSTKELSRGHKIIVSNHKLITITGGKWTSYRRMAEDTVDKAIQLNLIETRKCRTKNLHIHGFRPNPDLNNHLYVYGSDEPKIKSLMAENPV</sequence>